<dbReference type="PANTHER" id="PTHR11101">
    <property type="entry name" value="PHOSPHATE TRANSPORTER"/>
    <property type="match status" value="1"/>
</dbReference>
<feature type="transmembrane region" description="Helical" evidence="7">
    <location>
        <begin position="168"/>
        <end position="185"/>
    </location>
</feature>
<reference evidence="8 9" key="1">
    <citation type="submission" date="2023-04" db="EMBL/GenBank/DDBJ databases">
        <title>Genome of Basidiobolus ranarum AG-B5.</title>
        <authorList>
            <person name="Stajich J.E."/>
            <person name="Carter-House D."/>
            <person name="Gryganskyi A."/>
        </authorList>
    </citation>
    <scope>NUCLEOTIDE SEQUENCE [LARGE SCALE GENOMIC DNA]</scope>
    <source>
        <strain evidence="8 9">AG-B5</strain>
    </source>
</reference>
<evidence type="ECO:0000313" key="9">
    <source>
        <dbReference type="Proteomes" id="UP001479436"/>
    </source>
</evidence>
<keyword evidence="5 7" id="KW-1133">Transmembrane helix</keyword>
<evidence type="ECO:0000313" key="8">
    <source>
        <dbReference type="EMBL" id="KAK9762872.1"/>
    </source>
</evidence>
<accession>A0ABR2WMZ4</accession>
<sequence>MLDAYGIGTNDVANSLSTSVASKSLTLAQACCIAVFTEFFGALLLGSQTSETIRGKIISLENFAGQPELLMLAMVCAVVGSSLWVIFGTRNGWPVSTTHSIVSAIIGVGISAFGVDSVDWSYNGVAKIVTSWFISPVAAGIIASIIYMVTKIFVLARSDSFERGLRAIPFYFGLTIFICLVYLFYKAPGFKELTENNIGLVWGLTCGITVLVMAFCWFFIAPWFRRTIRDHENLRWYHVFVTPMISPRPPKTEMTLELNDDTSKKINDHELNEQEQPPTGFFGKFKRLVLNGVRQDVVNCKEERLQKIHEAADRYDDDTEYMYSFIQIITASMASFAHGSNDVANACLCGSLQWEVSSLISVF</sequence>
<keyword evidence="9" id="KW-1185">Reference proteome</keyword>
<organism evidence="8 9">
    <name type="scientific">Basidiobolus ranarum</name>
    <dbReference type="NCBI Taxonomy" id="34480"/>
    <lineage>
        <taxon>Eukaryota</taxon>
        <taxon>Fungi</taxon>
        <taxon>Fungi incertae sedis</taxon>
        <taxon>Zoopagomycota</taxon>
        <taxon>Entomophthoromycotina</taxon>
        <taxon>Basidiobolomycetes</taxon>
        <taxon>Basidiobolales</taxon>
        <taxon>Basidiobolaceae</taxon>
        <taxon>Basidiobolus</taxon>
    </lineage>
</organism>
<keyword evidence="4 7" id="KW-0812">Transmembrane</keyword>
<comment type="similarity">
    <text evidence="7">Belongs to the inorganic phosphate transporter (PiT) (TC 2.A.20) family.</text>
</comment>
<comment type="caution">
    <text evidence="8">The sequence shown here is derived from an EMBL/GenBank/DDBJ whole genome shotgun (WGS) entry which is preliminary data.</text>
</comment>
<evidence type="ECO:0000256" key="6">
    <source>
        <dbReference type="ARBA" id="ARBA00023136"/>
    </source>
</evidence>
<feature type="transmembrane region" description="Helical" evidence="7">
    <location>
        <begin position="27"/>
        <end position="47"/>
    </location>
</feature>
<comment type="function">
    <text evidence="7">Sodium-phosphate symporter.</text>
</comment>
<dbReference type="Pfam" id="PF01384">
    <property type="entry name" value="PHO4"/>
    <property type="match status" value="1"/>
</dbReference>
<gene>
    <name evidence="8" type="ORF">K7432_010966</name>
</gene>
<evidence type="ECO:0000256" key="5">
    <source>
        <dbReference type="ARBA" id="ARBA00022989"/>
    </source>
</evidence>
<keyword evidence="6 7" id="KW-0472">Membrane</keyword>
<evidence type="ECO:0000256" key="4">
    <source>
        <dbReference type="ARBA" id="ARBA00022692"/>
    </source>
</evidence>
<evidence type="ECO:0000256" key="3">
    <source>
        <dbReference type="ARBA" id="ARBA00022592"/>
    </source>
</evidence>
<name>A0ABR2WMZ4_9FUNG</name>
<evidence type="ECO:0000256" key="1">
    <source>
        <dbReference type="ARBA" id="ARBA00004141"/>
    </source>
</evidence>
<comment type="subcellular location">
    <subcellularLocation>
        <location evidence="1 7">Membrane</location>
        <topology evidence="1 7">Multi-pass membrane protein</topology>
    </subcellularLocation>
</comment>
<dbReference type="Proteomes" id="UP001479436">
    <property type="component" value="Unassembled WGS sequence"/>
</dbReference>
<keyword evidence="3 7" id="KW-0592">Phosphate transport</keyword>
<dbReference type="InterPro" id="IPR001204">
    <property type="entry name" value="Phos_transporter"/>
</dbReference>
<feature type="transmembrane region" description="Helical" evidence="7">
    <location>
        <begin position="132"/>
        <end position="156"/>
    </location>
</feature>
<evidence type="ECO:0000256" key="2">
    <source>
        <dbReference type="ARBA" id="ARBA00022448"/>
    </source>
</evidence>
<dbReference type="PANTHER" id="PTHR11101:SF80">
    <property type="entry name" value="PHOSPHATE TRANSPORTER"/>
    <property type="match status" value="1"/>
</dbReference>
<evidence type="ECO:0000256" key="7">
    <source>
        <dbReference type="RuleBase" id="RU363058"/>
    </source>
</evidence>
<feature type="transmembrane region" description="Helical" evidence="7">
    <location>
        <begin position="197"/>
        <end position="220"/>
    </location>
</feature>
<protein>
    <recommendedName>
        <fullName evidence="7">Phosphate transporter</fullName>
    </recommendedName>
</protein>
<feature type="transmembrane region" description="Helical" evidence="7">
    <location>
        <begin position="68"/>
        <end position="87"/>
    </location>
</feature>
<keyword evidence="2 7" id="KW-0813">Transport</keyword>
<dbReference type="EMBL" id="JASJQH010000801">
    <property type="protein sequence ID" value="KAK9762872.1"/>
    <property type="molecule type" value="Genomic_DNA"/>
</dbReference>
<proteinExistence type="inferred from homology"/>